<keyword evidence="2" id="KW-0472">Membrane</keyword>
<feature type="region of interest" description="Disordered" evidence="1">
    <location>
        <begin position="335"/>
        <end position="356"/>
    </location>
</feature>
<dbReference type="EMBL" id="JARBHB010000001">
    <property type="protein sequence ID" value="KAJ8895487.1"/>
    <property type="molecule type" value="Genomic_DNA"/>
</dbReference>
<keyword evidence="4" id="KW-1185">Reference proteome</keyword>
<reference evidence="3 4" key="1">
    <citation type="submission" date="2023-02" db="EMBL/GenBank/DDBJ databases">
        <title>LHISI_Scaffold_Assembly.</title>
        <authorList>
            <person name="Stuart O.P."/>
            <person name="Cleave R."/>
            <person name="Magrath M.J.L."/>
            <person name="Mikheyev A.S."/>
        </authorList>
    </citation>
    <scope>NUCLEOTIDE SEQUENCE [LARGE SCALE GENOMIC DNA]</scope>
    <source>
        <strain evidence="3">Daus_M_001</strain>
        <tissue evidence="3">Leg muscle</tissue>
    </source>
</reference>
<proteinExistence type="predicted"/>
<gene>
    <name evidence="3" type="ORF">PR048_000820</name>
</gene>
<accession>A0ABQ9IFP3</accession>
<feature type="transmembrane region" description="Helical" evidence="2">
    <location>
        <begin position="75"/>
        <end position="94"/>
    </location>
</feature>
<evidence type="ECO:0000256" key="2">
    <source>
        <dbReference type="SAM" id="Phobius"/>
    </source>
</evidence>
<evidence type="ECO:0000313" key="4">
    <source>
        <dbReference type="Proteomes" id="UP001159363"/>
    </source>
</evidence>
<dbReference type="Proteomes" id="UP001159363">
    <property type="component" value="Chromosome 1"/>
</dbReference>
<keyword evidence="2" id="KW-1133">Transmembrane helix</keyword>
<protein>
    <submittedName>
        <fullName evidence="3">Uncharacterized protein</fullName>
    </submittedName>
</protein>
<evidence type="ECO:0000313" key="3">
    <source>
        <dbReference type="EMBL" id="KAJ8895487.1"/>
    </source>
</evidence>
<sequence>MIEAGDGETIERLKNQQKIKELVLKLEAPKNRGPKTFLRKVTISRRTGKRDTGRVNLVLECDTGIKSKLINNGRIFVVVNILAHLVLWYFIIALSSRGPALGKPIMPLVHGDVEGYSQTKVLLHEKRYLNSLAEHSHRTVERNFPTPFQLRCVVWCPTRSTVWAIHFFFLGLFADVVVLHLLQEDLPLLLEDIPLAVRHRIVFHHDGAAPHFHHHSPPSKANRVRLLSESLPDLRTWESSRTMPLVGWFSRGSPVSPALHYGAGPFSPRFTLIGSQDTDVRGRPNYSTCALDDLSNRVNSHDHTRLVRLSREDTPIHLTTSEIFERRQRRSELKVEQRLNAKAEEARTPRENHRTTATSPSWWVTIGIAWGVGDRVNLALRFPRRSCLSFWWRARGYLPPPPTTQYLALCAQAQTVRQLTGPVRWCSGLTTCLPPGRNGFHSRRGCSPIFACGTRAAHVPGLRVFSEIFHFPRPFIPAAPYLHRFTLIGSQNVDVKSRRNLVTHCIIIADSKCHRRQCVCVWHMLVLVEMKNLAERGQELCFSFALASGRDAGLTRVAFAHLSERIYGRMLRVHQVSHVEGGKALRNTWIPVSSNDLLRFFIFCHSWLSEEEARRSSAHQLGDGCTVDVTRSERLPWKSDHAKLREAEGGFRDHSCFFFSSAAVGAVLPVGRENNSLFLGRVSLAAFEPGSIVRARPRFPRAK</sequence>
<keyword evidence="2" id="KW-0812">Transmembrane</keyword>
<evidence type="ECO:0000256" key="1">
    <source>
        <dbReference type="SAM" id="MobiDB-lite"/>
    </source>
</evidence>
<comment type="caution">
    <text evidence="3">The sequence shown here is derived from an EMBL/GenBank/DDBJ whole genome shotgun (WGS) entry which is preliminary data.</text>
</comment>
<name>A0ABQ9IFP3_9NEOP</name>
<organism evidence="3 4">
    <name type="scientific">Dryococelus australis</name>
    <dbReference type="NCBI Taxonomy" id="614101"/>
    <lineage>
        <taxon>Eukaryota</taxon>
        <taxon>Metazoa</taxon>
        <taxon>Ecdysozoa</taxon>
        <taxon>Arthropoda</taxon>
        <taxon>Hexapoda</taxon>
        <taxon>Insecta</taxon>
        <taxon>Pterygota</taxon>
        <taxon>Neoptera</taxon>
        <taxon>Polyneoptera</taxon>
        <taxon>Phasmatodea</taxon>
        <taxon>Verophasmatodea</taxon>
        <taxon>Anareolatae</taxon>
        <taxon>Phasmatidae</taxon>
        <taxon>Eurycanthinae</taxon>
        <taxon>Dryococelus</taxon>
    </lineage>
</organism>
<feature type="compositionally biased region" description="Basic and acidic residues" evidence="1">
    <location>
        <begin position="335"/>
        <end position="354"/>
    </location>
</feature>